<accession>A0A8H6RCX1</accession>
<organism evidence="1 2">
    <name type="scientific">Pseudocercospora fuligena</name>
    <dbReference type="NCBI Taxonomy" id="685502"/>
    <lineage>
        <taxon>Eukaryota</taxon>
        <taxon>Fungi</taxon>
        <taxon>Dikarya</taxon>
        <taxon>Ascomycota</taxon>
        <taxon>Pezizomycotina</taxon>
        <taxon>Dothideomycetes</taxon>
        <taxon>Dothideomycetidae</taxon>
        <taxon>Mycosphaerellales</taxon>
        <taxon>Mycosphaerellaceae</taxon>
        <taxon>Pseudocercospora</taxon>
    </lineage>
</organism>
<comment type="caution">
    <text evidence="1">The sequence shown here is derived from an EMBL/GenBank/DDBJ whole genome shotgun (WGS) entry which is preliminary data.</text>
</comment>
<reference evidence="1" key="1">
    <citation type="submission" date="2020-04" db="EMBL/GenBank/DDBJ databases">
        <title>Draft genome resource of the tomato pathogen Pseudocercospora fuligena.</title>
        <authorList>
            <person name="Zaccaron A."/>
        </authorList>
    </citation>
    <scope>NUCLEOTIDE SEQUENCE</scope>
    <source>
        <strain evidence="1">PF001</strain>
    </source>
</reference>
<evidence type="ECO:0000313" key="1">
    <source>
        <dbReference type="EMBL" id="KAF7188644.1"/>
    </source>
</evidence>
<gene>
    <name evidence="1" type="ORF">HII31_10306</name>
</gene>
<evidence type="ECO:0008006" key="3">
    <source>
        <dbReference type="Google" id="ProtNLM"/>
    </source>
</evidence>
<proteinExistence type="predicted"/>
<dbReference type="OrthoDB" id="2821871at2759"/>
<dbReference type="AlphaFoldDB" id="A0A8H6RCX1"/>
<dbReference type="EMBL" id="JABCIY010000209">
    <property type="protein sequence ID" value="KAF7188644.1"/>
    <property type="molecule type" value="Genomic_DNA"/>
</dbReference>
<name>A0A8H6RCX1_9PEZI</name>
<protein>
    <recommendedName>
        <fullName evidence="3">ER-bound oxygenase mpaB/mpaB'/Rubber oxygenase catalytic domain-containing protein</fullName>
    </recommendedName>
</protein>
<evidence type="ECO:0000313" key="2">
    <source>
        <dbReference type="Proteomes" id="UP000660729"/>
    </source>
</evidence>
<keyword evidence="2" id="KW-1185">Reference proteome</keyword>
<dbReference type="Proteomes" id="UP000660729">
    <property type="component" value="Unassembled WGS sequence"/>
</dbReference>
<sequence length="303" mass="35229">MTTATTKQKTPYRWIQARIDSLDPYKDYEEIFRLSSSYNLNDFVNNLTYGIILPTLLRPAWAARAIWREDGGKVLNKAHVRVEDTYEHNMTWMYYGPEDPRTIASINRVNDYHAKLEKVTPGCYGHNDDYVYTLCGSSRHFVSIHGEERKPLVGFPESFEGCVKFMEQHEAKPWPSDPRSELIAESIYLQFGYRWFPRGFHWMGRVLIVSLARPEPLKAIGVQDVHPITRIVVTWLMTWLFWLLTCAPDPAPGDVLVEHKSNASTDEKKAKMRELKAWDNAFCPYFAAQTKDKWPGCPYVPFR</sequence>